<feature type="transmembrane region" description="Helical" evidence="1">
    <location>
        <begin position="270"/>
        <end position="290"/>
    </location>
</feature>
<evidence type="ECO:0000313" key="3">
    <source>
        <dbReference type="Proteomes" id="UP000295689"/>
    </source>
</evidence>
<keyword evidence="1" id="KW-1133">Transmembrane helix</keyword>
<dbReference type="RefSeq" id="WP_132006705.1">
    <property type="nucleotide sequence ID" value="NZ_JABUHM010000004.1"/>
</dbReference>
<name>A0A4R2BFC4_9BACI</name>
<dbReference type="Pfam" id="PF13781">
    <property type="entry name" value="DoxX_3"/>
    <property type="match status" value="1"/>
</dbReference>
<dbReference type="Proteomes" id="UP000295689">
    <property type="component" value="Unassembled WGS sequence"/>
</dbReference>
<protein>
    <submittedName>
        <fullName evidence="2">DoxX-like protein</fullName>
    </submittedName>
</protein>
<keyword evidence="1" id="KW-0812">Transmembrane</keyword>
<comment type="caution">
    <text evidence="2">The sequence shown here is derived from an EMBL/GenBank/DDBJ whole genome shotgun (WGS) entry which is preliminary data.</text>
</comment>
<reference evidence="2 3" key="1">
    <citation type="journal article" date="2015" name="Stand. Genomic Sci.">
        <title>Genomic Encyclopedia of Bacterial and Archaeal Type Strains, Phase III: the genomes of soil and plant-associated and newly described type strains.</title>
        <authorList>
            <person name="Whitman W.B."/>
            <person name="Woyke T."/>
            <person name="Klenk H.P."/>
            <person name="Zhou Y."/>
            <person name="Lilburn T.G."/>
            <person name="Beck B.J."/>
            <person name="De Vos P."/>
            <person name="Vandamme P."/>
            <person name="Eisen J.A."/>
            <person name="Garrity G."/>
            <person name="Hugenholtz P."/>
            <person name="Kyrpides N.C."/>
        </authorList>
    </citation>
    <scope>NUCLEOTIDE SEQUENCE [LARGE SCALE GENOMIC DNA]</scope>
    <source>
        <strain evidence="2 3">CV53</strain>
    </source>
</reference>
<organism evidence="2 3">
    <name type="scientific">Mesobacillus foraminis</name>
    <dbReference type="NCBI Taxonomy" id="279826"/>
    <lineage>
        <taxon>Bacteria</taxon>
        <taxon>Bacillati</taxon>
        <taxon>Bacillota</taxon>
        <taxon>Bacilli</taxon>
        <taxon>Bacillales</taxon>
        <taxon>Bacillaceae</taxon>
        <taxon>Mesobacillus</taxon>
    </lineage>
</organism>
<proteinExistence type="predicted"/>
<accession>A0A4R2BFC4</accession>
<dbReference type="InterPro" id="IPR025695">
    <property type="entry name" value="DoxX-like"/>
</dbReference>
<feature type="transmembrane region" description="Helical" evidence="1">
    <location>
        <begin position="216"/>
        <end position="234"/>
    </location>
</feature>
<sequence>MKKKPIYVEIPIRADIDDVWQKTQKPELHEQWDLRFSAITYLPKASAEEPQSFLYETKVAPGIKVAGWGKSIGTHNKKDGSKTSSLHFGTQQRISPIAEGKGYWQYIPAANGTTFLTQYDYKVRFGVMGLLLDQIFRPLMGWATALSFDVLKRWIEKGELPRTQYNRLVINAMITMLFFFIWLYHGLVPKLMTRQSEEVSMLSSLAFMDKPAAEQGVVLVGLLEIIFAAVWLLYREKRHLLALQMILFPIVTMCALIADPSVSSHPFTPVTFNASLWVISIIGFILAKDLPTASSCKRKRTGES</sequence>
<gene>
    <name evidence="2" type="ORF">EV146_106369</name>
</gene>
<feature type="transmembrane region" description="Helical" evidence="1">
    <location>
        <begin position="241"/>
        <end position="258"/>
    </location>
</feature>
<keyword evidence="3" id="KW-1185">Reference proteome</keyword>
<evidence type="ECO:0000313" key="2">
    <source>
        <dbReference type="EMBL" id="TCN25165.1"/>
    </source>
</evidence>
<dbReference type="SUPFAM" id="SSF55961">
    <property type="entry name" value="Bet v1-like"/>
    <property type="match status" value="1"/>
</dbReference>
<keyword evidence="1" id="KW-0472">Membrane</keyword>
<feature type="transmembrane region" description="Helical" evidence="1">
    <location>
        <begin position="168"/>
        <end position="187"/>
    </location>
</feature>
<dbReference type="EMBL" id="SLVV01000006">
    <property type="protein sequence ID" value="TCN25165.1"/>
    <property type="molecule type" value="Genomic_DNA"/>
</dbReference>
<evidence type="ECO:0000256" key="1">
    <source>
        <dbReference type="SAM" id="Phobius"/>
    </source>
</evidence>
<dbReference type="AlphaFoldDB" id="A0A4R2BFC4"/>